<evidence type="ECO:0000313" key="2">
    <source>
        <dbReference type="Proteomes" id="UP001244341"/>
    </source>
</evidence>
<evidence type="ECO:0000313" key="1">
    <source>
        <dbReference type="EMBL" id="WIA10988.1"/>
    </source>
</evidence>
<gene>
    <name evidence="1" type="ORF">OEZ85_011145</name>
</gene>
<dbReference type="EMBL" id="CP126209">
    <property type="protein sequence ID" value="WIA10988.1"/>
    <property type="molecule type" value="Genomic_DNA"/>
</dbReference>
<name>A0ABY8TRH2_TETOB</name>
<keyword evidence="2" id="KW-1185">Reference proteome</keyword>
<sequence>MCCPWTPQAIPGSTPTTFACCPDGTKAQPDGTCCNPFLLCSGPAGTVCCALGTTCNAATGTCAAIPCAAPNTTCAFFPSLLPGDCCPRGACRPVWNPLPAPYGKAANTKACCPEAQRCRKYGAIAEINVTYCCNGTCANVLPSTGASVLTCCPYPVQLVGGKPYCCPADAVAMKPSGQCCPKERWYIDGSNQESCCPEGASYDPATKKCCNFCTDYKTGARVCCNSTCAAVVADDLCELLTCCPWTPLEGMGGRGVCCPPNNTLLDYRDLCCPIDRAIYYGDGDTKPQGYCCSEGLPRGQQEQLLQQQYGCATLSPPTVFPNGPPTQQSPVCCPADRRCQVKTDKWECCDPGQTCVIDSVSLGLDDVRKCVSPGMPGSG</sequence>
<accession>A0ABY8TRH2</accession>
<dbReference type="Proteomes" id="UP001244341">
    <property type="component" value="Chromosome 2b"/>
</dbReference>
<organism evidence="1 2">
    <name type="scientific">Tetradesmus obliquus</name>
    <name type="common">Green alga</name>
    <name type="synonym">Acutodesmus obliquus</name>
    <dbReference type="NCBI Taxonomy" id="3088"/>
    <lineage>
        <taxon>Eukaryota</taxon>
        <taxon>Viridiplantae</taxon>
        <taxon>Chlorophyta</taxon>
        <taxon>core chlorophytes</taxon>
        <taxon>Chlorophyceae</taxon>
        <taxon>CS clade</taxon>
        <taxon>Sphaeropleales</taxon>
        <taxon>Scenedesmaceae</taxon>
        <taxon>Tetradesmus</taxon>
    </lineage>
</organism>
<reference evidence="1 2" key="1">
    <citation type="submission" date="2023-05" db="EMBL/GenBank/DDBJ databases">
        <title>A 100% complete, gapless, phased diploid assembly of the Scenedesmus obliquus UTEX 3031 genome.</title>
        <authorList>
            <person name="Biondi T.C."/>
            <person name="Hanschen E.R."/>
            <person name="Kwon T."/>
            <person name="Eng W."/>
            <person name="Kruse C.P.S."/>
            <person name="Koehler S.I."/>
            <person name="Kunde Y."/>
            <person name="Gleasner C.D."/>
            <person name="You Mak K.T."/>
            <person name="Polle J."/>
            <person name="Hovde B.T."/>
            <person name="Starkenburg S.R."/>
        </authorList>
    </citation>
    <scope>NUCLEOTIDE SEQUENCE [LARGE SCALE GENOMIC DNA]</scope>
    <source>
        <strain evidence="1 2">DOE0152z</strain>
    </source>
</reference>
<protein>
    <submittedName>
        <fullName evidence="1">Uncharacterized protein</fullName>
    </submittedName>
</protein>
<proteinExistence type="predicted"/>